<comment type="cofactor">
    <cofactor evidence="1">
        <name>Zn(2+)</name>
        <dbReference type="ChEBI" id="CHEBI:29105"/>
    </cofactor>
</comment>
<evidence type="ECO:0000256" key="8">
    <source>
        <dbReference type="ARBA" id="ARBA00022989"/>
    </source>
</evidence>
<keyword evidence="10 11" id="KW-0472">Membrane</keyword>
<dbReference type="PANTHER" id="PTHR42837:SF2">
    <property type="entry name" value="MEMBRANE METALLOPROTEASE ARASP2, CHLOROPLASTIC-RELATED"/>
    <property type="match status" value="1"/>
</dbReference>
<proteinExistence type="inferred from homology"/>
<keyword evidence="4" id="KW-0645">Protease</keyword>
<sequence length="454" mass="47387">MSWLAYAAGVLIAALGVALSIALHEVGHLVPAKRFGVRVTQYMVGFGPTVWSRRRGETEYGLKAIPLGGYIRMIGMFPPKPGDAPGTIRATSTGRFSQLADEARAAAHEELLPGDENRVFYRLSTPKKVAVMLGGPLMNLLIAVILLTGMVTIHGTAETGQGSLVASVAQCVVPVTEAATATTCEGRPGTPAAAAGLKPMDKVISIDGSPVTSSADVSKLIRPRLDQPTAIVVERQGEQVSLTVTPIANQVATYDAQGNPVLDGNGQPVTQTAGFIGISSATPIVYVPQSITTVPGIVGEGLWQTAGAVIRIPQKMVGVWQAAFSGEERAIDSPMSVVGVGRVAGEVSAGKLDVMIGEHTADKFWFLVGLLASLNLMLFVFNLIPLLPFDGGHIAGALWEGLKRTVARVRGAAEPAHVDVAKGLPIAYAVSLVLIAMSVLLIYADVVNPIKLGG</sequence>
<feature type="domain" description="Peptidase M50" evidence="12">
    <location>
        <begin position="13"/>
        <end position="409"/>
    </location>
</feature>
<feature type="transmembrane region" description="Helical" evidence="11">
    <location>
        <begin position="129"/>
        <end position="153"/>
    </location>
</feature>
<dbReference type="EC" id="3.4.24.-" evidence="14"/>
<keyword evidence="9" id="KW-0482">Metalloprotease</keyword>
<evidence type="ECO:0000256" key="3">
    <source>
        <dbReference type="ARBA" id="ARBA00007931"/>
    </source>
</evidence>
<feature type="domain" description="PDZ" evidence="13">
    <location>
        <begin position="185"/>
        <end position="235"/>
    </location>
</feature>
<keyword evidence="7" id="KW-0862">Zinc</keyword>
<evidence type="ECO:0000256" key="7">
    <source>
        <dbReference type="ARBA" id="ARBA00022833"/>
    </source>
</evidence>
<keyword evidence="15" id="KW-1185">Reference proteome</keyword>
<dbReference type="Pfam" id="PF17820">
    <property type="entry name" value="PDZ_6"/>
    <property type="match status" value="1"/>
</dbReference>
<accession>N0E0U7</accession>
<dbReference type="CDD" id="cd23081">
    <property type="entry name" value="cpPDZ_EcRseP-like"/>
    <property type="match status" value="1"/>
</dbReference>
<keyword evidence="5 11" id="KW-0812">Transmembrane</keyword>
<dbReference type="CDD" id="cd06163">
    <property type="entry name" value="S2P-M50_PDZ_RseP-like"/>
    <property type="match status" value="1"/>
</dbReference>
<dbReference type="GO" id="GO:0004222">
    <property type="term" value="F:metalloendopeptidase activity"/>
    <property type="evidence" value="ECO:0007669"/>
    <property type="project" value="InterPro"/>
</dbReference>
<evidence type="ECO:0000259" key="13">
    <source>
        <dbReference type="Pfam" id="PF17820"/>
    </source>
</evidence>
<evidence type="ECO:0000313" key="15">
    <source>
        <dbReference type="Proteomes" id="UP000013167"/>
    </source>
</evidence>
<feature type="transmembrane region" description="Helical" evidence="11">
    <location>
        <begin position="364"/>
        <end position="384"/>
    </location>
</feature>
<dbReference type="Gene3D" id="2.30.42.10">
    <property type="match status" value="1"/>
</dbReference>
<dbReference type="Proteomes" id="UP000013167">
    <property type="component" value="Unassembled WGS sequence"/>
</dbReference>
<evidence type="ECO:0000256" key="4">
    <source>
        <dbReference type="ARBA" id="ARBA00022670"/>
    </source>
</evidence>
<dbReference type="HOGENOM" id="CLU_025778_1_2_11"/>
<dbReference type="SUPFAM" id="SSF50156">
    <property type="entry name" value="PDZ domain-like"/>
    <property type="match status" value="1"/>
</dbReference>
<feature type="transmembrane region" description="Helical" evidence="11">
    <location>
        <begin position="426"/>
        <end position="444"/>
    </location>
</feature>
<evidence type="ECO:0000256" key="6">
    <source>
        <dbReference type="ARBA" id="ARBA00022801"/>
    </source>
</evidence>
<dbReference type="InterPro" id="IPR008915">
    <property type="entry name" value="Peptidase_M50"/>
</dbReference>
<dbReference type="InterPro" id="IPR041489">
    <property type="entry name" value="PDZ_6"/>
</dbReference>
<keyword evidence="8 11" id="KW-1133">Transmembrane helix</keyword>
<evidence type="ECO:0000256" key="11">
    <source>
        <dbReference type="SAM" id="Phobius"/>
    </source>
</evidence>
<comment type="similarity">
    <text evidence="3">Belongs to the peptidase M50B family.</text>
</comment>
<keyword evidence="6 14" id="KW-0378">Hydrolase</keyword>
<evidence type="ECO:0000256" key="5">
    <source>
        <dbReference type="ARBA" id="ARBA00022692"/>
    </source>
</evidence>
<comment type="caution">
    <text evidence="14">The sequence shown here is derived from an EMBL/GenBank/DDBJ whole genome shotgun (WGS) entry which is preliminary data.</text>
</comment>
<evidence type="ECO:0000256" key="2">
    <source>
        <dbReference type="ARBA" id="ARBA00004141"/>
    </source>
</evidence>
<dbReference type="AlphaFoldDB" id="N0E0U7"/>
<evidence type="ECO:0000256" key="1">
    <source>
        <dbReference type="ARBA" id="ARBA00001947"/>
    </source>
</evidence>
<evidence type="ECO:0000259" key="12">
    <source>
        <dbReference type="Pfam" id="PF02163"/>
    </source>
</evidence>
<dbReference type="InterPro" id="IPR036034">
    <property type="entry name" value="PDZ_sf"/>
</dbReference>
<dbReference type="OrthoDB" id="9782003at2"/>
<dbReference type="GO" id="GO:0016020">
    <property type="term" value="C:membrane"/>
    <property type="evidence" value="ECO:0007669"/>
    <property type="project" value="UniProtKB-SubCell"/>
</dbReference>
<organism evidence="14 15">
    <name type="scientific">Phycicoccus elongatus Lp2</name>
    <dbReference type="NCBI Taxonomy" id="1193181"/>
    <lineage>
        <taxon>Bacteria</taxon>
        <taxon>Bacillati</taxon>
        <taxon>Actinomycetota</taxon>
        <taxon>Actinomycetes</taxon>
        <taxon>Micrococcales</taxon>
        <taxon>Intrasporangiaceae</taxon>
        <taxon>Phycicoccus</taxon>
    </lineage>
</organism>
<evidence type="ECO:0000256" key="9">
    <source>
        <dbReference type="ARBA" id="ARBA00023049"/>
    </source>
</evidence>
<dbReference type="eggNOG" id="COG0750">
    <property type="taxonomic scope" value="Bacteria"/>
</dbReference>
<evidence type="ECO:0000256" key="10">
    <source>
        <dbReference type="ARBA" id="ARBA00023136"/>
    </source>
</evidence>
<name>N0E0U7_9MICO</name>
<evidence type="ECO:0000313" key="14">
    <source>
        <dbReference type="EMBL" id="CCH69386.1"/>
    </source>
</evidence>
<dbReference type="RefSeq" id="WP_010852039.1">
    <property type="nucleotide sequence ID" value="NZ_HF570956.1"/>
</dbReference>
<reference evidence="14 15" key="1">
    <citation type="journal article" date="2013" name="ISME J.">
        <title>A metabolic model for members of the genus Tetrasphaera involved in enhanced biological phosphorus removal.</title>
        <authorList>
            <person name="Kristiansen R."/>
            <person name="Nguyen H.T.T."/>
            <person name="Saunders A.M."/>
            <person name="Nielsen J.L."/>
            <person name="Wimmer R."/>
            <person name="Le V.Q."/>
            <person name="McIlroy S.J."/>
            <person name="Petrovski S."/>
            <person name="Seviour R.J."/>
            <person name="Calteau A."/>
            <person name="Nielsen K.L."/>
            <person name="Nielsen P.H."/>
        </authorList>
    </citation>
    <scope>NUCLEOTIDE SEQUENCE [LARGE SCALE GENOMIC DNA]</scope>
    <source>
        <strain evidence="14 15">Lp2</strain>
    </source>
</reference>
<dbReference type="GO" id="GO:0006508">
    <property type="term" value="P:proteolysis"/>
    <property type="evidence" value="ECO:0007669"/>
    <property type="project" value="UniProtKB-KW"/>
</dbReference>
<gene>
    <name evidence="14" type="ORF">BN10_1590038</name>
</gene>
<protein>
    <submittedName>
        <fullName evidence="14">Putative enzyme</fullName>
        <ecNumber evidence="14">3.4.24.-</ecNumber>
    </submittedName>
</protein>
<dbReference type="PANTHER" id="PTHR42837">
    <property type="entry name" value="REGULATOR OF SIGMA-E PROTEASE RSEP"/>
    <property type="match status" value="1"/>
</dbReference>
<dbReference type="STRING" id="1193181.BN10_1590038"/>
<dbReference type="EMBL" id="CAIZ01000067">
    <property type="protein sequence ID" value="CCH69386.1"/>
    <property type="molecule type" value="Genomic_DNA"/>
</dbReference>
<dbReference type="Pfam" id="PF02163">
    <property type="entry name" value="Peptidase_M50"/>
    <property type="match status" value="1"/>
</dbReference>
<comment type="subcellular location">
    <subcellularLocation>
        <location evidence="2">Membrane</location>
        <topology evidence="2">Multi-pass membrane protein</topology>
    </subcellularLocation>
</comment>
<dbReference type="InterPro" id="IPR004387">
    <property type="entry name" value="Pept_M50_Zn"/>
</dbReference>